<protein>
    <recommendedName>
        <fullName evidence="4">Portal protein</fullName>
    </recommendedName>
</protein>
<reference evidence="2" key="1">
    <citation type="submission" date="2019-12" db="EMBL/GenBank/DDBJ databases">
        <title>Comparative genomics gives insights into the taxonomy of the Azoarcus-Aromatoleum group and reveals separate origins of nif in the plant-associated Azoarcus and non-plant-associated Aromatoleum sub-groups.</title>
        <authorList>
            <person name="Lafos M."/>
            <person name="Maluk M."/>
            <person name="Batista M."/>
            <person name="Junghare M."/>
            <person name="Carmona M."/>
            <person name="Faoro H."/>
            <person name="Cruz L.M."/>
            <person name="Battistoni F."/>
            <person name="De Souza E."/>
            <person name="Pedrosa F."/>
            <person name="Chen W.-M."/>
            <person name="Poole P.S."/>
            <person name="Dixon R.A."/>
            <person name="James E.K."/>
        </authorList>
    </citation>
    <scope>NUCLEOTIDE SEQUENCE</scope>
    <source>
        <strain evidence="2">LuFRes1</strain>
    </source>
</reference>
<gene>
    <name evidence="2" type="ORF">GO606_18230</name>
</gene>
<dbReference type="InterPro" id="IPR056909">
    <property type="entry name" value="SU10_portal"/>
</dbReference>
<accession>A0ABX1PT69</accession>
<dbReference type="Proteomes" id="UP000615989">
    <property type="component" value="Unassembled WGS sequence"/>
</dbReference>
<sequence length="708" mass="78579">MDMTDNGTQAVAPAPVDWLGLARNAYDMSTTWFDASVRRDIEQDIRQFQSRHPMGSKYSSDAYAARSRLFRPKTRSAIRKNEAVAAEAFFSTQDVVSIAAHDESDPVQRAAAELMQQMLQWRLTKTIPWFLTVCGAYQDAQAVGVVASHQHWEFDPRRGTDKPVIDLVPVENLRIDPAAKWDDPIGSSPYVIHLLPMYVKDVRARMSQADAKTGQAWRQVSDAEILSATKGYGDSTRITREGGRQDSKDQASTINDFTIVWVHRNIVEMDGQDWLYYTLGTTQVLSDPVPLDSVYHHGLRPYVMGCAVLETHKTYPSSLPRLSRDTQSEINDLANLRIDNIRFVLNKRYFVKRNKQVDLRSLTRNTPGSATLMDDPESDVKAVDFHDVTSSAYQEQDRLNLDFDDVTGSFSQSTVQSNRRLNETVGGLNLLTSNANQVSGYQLRTFVETWVEPVLRQLIALEKAYETDENILTLAGKRAKIDETYGLQNIAEVFDLLLDQDMLLTVNVGMGATNPHDQVKNFMAGIESLRAVLADGVMERYGLKVDEVIREIFGKLGYKDGGRFFDMENEDPRVTALKNTVSELQQTLAQKQDPALVAKQIEKLDAEIEKIKATSVETGTKSFFSAMQAGQVVASMPQVAPVADEILKGAGYQPIPGGVDPNIVAPPAPMLPEETMLTGAPGDTSPNTPMSPESGALDGIETMEADSV</sequence>
<dbReference type="RefSeq" id="WP_169119929.1">
    <property type="nucleotide sequence ID" value="NZ_WTVG02000039.1"/>
</dbReference>
<evidence type="ECO:0000256" key="1">
    <source>
        <dbReference type="SAM" id="MobiDB-lite"/>
    </source>
</evidence>
<dbReference type="EMBL" id="WTVG01000080">
    <property type="protein sequence ID" value="NMG26611.1"/>
    <property type="molecule type" value="Genomic_DNA"/>
</dbReference>
<proteinExistence type="predicted"/>
<organism evidence="2 3">
    <name type="scientific">Aromatoleum anaerobium</name>
    <dbReference type="NCBI Taxonomy" id="182180"/>
    <lineage>
        <taxon>Bacteria</taxon>
        <taxon>Pseudomonadati</taxon>
        <taxon>Pseudomonadota</taxon>
        <taxon>Betaproteobacteria</taxon>
        <taxon>Rhodocyclales</taxon>
        <taxon>Rhodocyclaceae</taxon>
        <taxon>Aromatoleum</taxon>
    </lineage>
</organism>
<name>A0ABX1PT69_9RHOO</name>
<feature type="region of interest" description="Disordered" evidence="1">
    <location>
        <begin position="672"/>
        <end position="708"/>
    </location>
</feature>
<evidence type="ECO:0000313" key="3">
    <source>
        <dbReference type="Proteomes" id="UP000615989"/>
    </source>
</evidence>
<keyword evidence="3" id="KW-1185">Reference proteome</keyword>
<comment type="caution">
    <text evidence="2">The sequence shown here is derived from an EMBL/GenBank/DDBJ whole genome shotgun (WGS) entry which is preliminary data.</text>
</comment>
<evidence type="ECO:0000313" key="2">
    <source>
        <dbReference type="EMBL" id="NMG26611.1"/>
    </source>
</evidence>
<evidence type="ECO:0008006" key="4">
    <source>
        <dbReference type="Google" id="ProtNLM"/>
    </source>
</evidence>
<dbReference type="Pfam" id="PF23899">
    <property type="entry name" value="SU10_portal"/>
    <property type="match status" value="1"/>
</dbReference>